<evidence type="ECO:0000313" key="1">
    <source>
        <dbReference type="EMBL" id="RDX09669.1"/>
    </source>
</evidence>
<dbReference type="RefSeq" id="WP_023658615.1">
    <property type="nucleotide sequence ID" value="NZ_CAXSJW010000011.1"/>
</dbReference>
<dbReference type="AlphaFoldDB" id="A0A3D8U053"/>
<name>A0A3D8U053_BIFLN</name>
<organism evidence="1 2">
    <name type="scientific">Bifidobacterium longum</name>
    <dbReference type="NCBI Taxonomy" id="216816"/>
    <lineage>
        <taxon>Bacteria</taxon>
        <taxon>Bacillati</taxon>
        <taxon>Actinomycetota</taxon>
        <taxon>Actinomycetes</taxon>
        <taxon>Bifidobacteriales</taxon>
        <taxon>Bifidobacteriaceae</taxon>
        <taxon>Bifidobacterium</taxon>
    </lineage>
</organism>
<gene>
    <name evidence="1" type="ORF">CE169_03390</name>
</gene>
<evidence type="ECO:0000313" key="2">
    <source>
        <dbReference type="Proteomes" id="UP000257074"/>
    </source>
</evidence>
<proteinExistence type="predicted"/>
<dbReference type="EMBL" id="NJNR01000013">
    <property type="protein sequence ID" value="RDX09669.1"/>
    <property type="molecule type" value="Genomic_DNA"/>
</dbReference>
<accession>A0A3D8U053</accession>
<comment type="caution">
    <text evidence="1">The sequence shown here is derived from an EMBL/GenBank/DDBJ whole genome shotgun (WGS) entry which is preliminary data.</text>
</comment>
<sequence length="73" mass="8312">MFERHPLRRCIGKRIVARIDNVTWHGTLAAYSCEWLELKNASVVDNITGETSADGLILLPEERIDFIQITEAD</sequence>
<protein>
    <submittedName>
        <fullName evidence="1">Uncharacterized protein</fullName>
    </submittedName>
</protein>
<reference evidence="1 2" key="1">
    <citation type="journal article" date="2017" name="Anaerobe">
        <title>Quantification, isolation and characterization of Bifidobacterium from the vaginal microbiomes of reproductive aged women.</title>
        <authorList>
            <person name="Freitas A.C."/>
            <person name="Hill J.E."/>
        </authorList>
    </citation>
    <scope>NUCLEOTIDE SEQUENCE [LARGE SCALE GENOMIC DNA]</scope>
    <source>
        <strain evidence="1 2">N6D05</strain>
    </source>
</reference>
<dbReference type="PROSITE" id="PS51257">
    <property type="entry name" value="PROKAR_LIPOPROTEIN"/>
    <property type="match status" value="1"/>
</dbReference>
<dbReference type="Proteomes" id="UP000257074">
    <property type="component" value="Unassembled WGS sequence"/>
</dbReference>